<name>A0A5N6TGS6_ASPAV</name>
<organism evidence="1 2">
    <name type="scientific">Aspergillus avenaceus</name>
    <dbReference type="NCBI Taxonomy" id="36643"/>
    <lineage>
        <taxon>Eukaryota</taxon>
        <taxon>Fungi</taxon>
        <taxon>Dikarya</taxon>
        <taxon>Ascomycota</taxon>
        <taxon>Pezizomycotina</taxon>
        <taxon>Eurotiomycetes</taxon>
        <taxon>Eurotiomycetidae</taxon>
        <taxon>Eurotiales</taxon>
        <taxon>Aspergillaceae</taxon>
        <taxon>Aspergillus</taxon>
        <taxon>Aspergillus subgen. Circumdati</taxon>
    </lineage>
</organism>
<sequence>MIITRNTTDITHFFELHHIRYALDANRRLKKVRVLGSSTFVLKLEITNSHGMVNPLTKAE</sequence>
<keyword evidence="2" id="KW-1185">Reference proteome</keyword>
<proteinExistence type="predicted"/>
<accession>A0A5N6TGS6</accession>
<dbReference type="Proteomes" id="UP000325780">
    <property type="component" value="Unassembled WGS sequence"/>
</dbReference>
<dbReference type="EMBL" id="ML742335">
    <property type="protein sequence ID" value="KAE8145543.1"/>
    <property type="molecule type" value="Genomic_DNA"/>
</dbReference>
<reference evidence="1 2" key="1">
    <citation type="submission" date="2019-04" db="EMBL/GenBank/DDBJ databases">
        <title>Friends and foes A comparative genomics study of 23 Aspergillus species from section Flavi.</title>
        <authorList>
            <consortium name="DOE Joint Genome Institute"/>
            <person name="Kjaerbolling I."/>
            <person name="Vesth T."/>
            <person name="Frisvad J.C."/>
            <person name="Nybo J.L."/>
            <person name="Theobald S."/>
            <person name="Kildgaard S."/>
            <person name="Isbrandt T."/>
            <person name="Kuo A."/>
            <person name="Sato A."/>
            <person name="Lyhne E.K."/>
            <person name="Kogle M.E."/>
            <person name="Wiebenga A."/>
            <person name="Kun R.S."/>
            <person name="Lubbers R.J."/>
            <person name="Makela M.R."/>
            <person name="Barry K."/>
            <person name="Chovatia M."/>
            <person name="Clum A."/>
            <person name="Daum C."/>
            <person name="Haridas S."/>
            <person name="He G."/>
            <person name="LaButti K."/>
            <person name="Lipzen A."/>
            <person name="Mondo S."/>
            <person name="Riley R."/>
            <person name="Salamov A."/>
            <person name="Simmons B.A."/>
            <person name="Magnuson J.K."/>
            <person name="Henrissat B."/>
            <person name="Mortensen U.H."/>
            <person name="Larsen T.O."/>
            <person name="Devries R.P."/>
            <person name="Grigoriev I.V."/>
            <person name="Machida M."/>
            <person name="Baker S.E."/>
            <person name="Andersen M.R."/>
        </authorList>
    </citation>
    <scope>NUCLEOTIDE SEQUENCE [LARGE SCALE GENOMIC DNA]</scope>
    <source>
        <strain evidence="1 2">IBT 18842</strain>
    </source>
</reference>
<gene>
    <name evidence="1" type="ORF">BDV25DRAFT_68979</name>
</gene>
<evidence type="ECO:0000313" key="2">
    <source>
        <dbReference type="Proteomes" id="UP000325780"/>
    </source>
</evidence>
<evidence type="ECO:0000313" key="1">
    <source>
        <dbReference type="EMBL" id="KAE8145543.1"/>
    </source>
</evidence>
<protein>
    <submittedName>
        <fullName evidence="1">Uncharacterized protein</fullName>
    </submittedName>
</protein>
<dbReference type="AlphaFoldDB" id="A0A5N6TGS6"/>